<evidence type="ECO:0000313" key="15">
    <source>
        <dbReference type="EMBL" id="EOR72777.1"/>
    </source>
</evidence>
<feature type="active site" description="Proton donor" evidence="13">
    <location>
        <position position="219"/>
    </location>
</feature>
<dbReference type="NCBIfam" id="TIGR00338">
    <property type="entry name" value="serB"/>
    <property type="match status" value="1"/>
</dbReference>
<dbReference type="InterPro" id="IPR004469">
    <property type="entry name" value="PSP"/>
</dbReference>
<evidence type="ECO:0000256" key="10">
    <source>
        <dbReference type="ARBA" id="ARBA00031693"/>
    </source>
</evidence>
<comment type="catalytic activity">
    <reaction evidence="11">
        <text>O-phospho-L-serine + H2O = L-serine + phosphate</text>
        <dbReference type="Rhea" id="RHEA:21208"/>
        <dbReference type="ChEBI" id="CHEBI:15377"/>
        <dbReference type="ChEBI" id="CHEBI:33384"/>
        <dbReference type="ChEBI" id="CHEBI:43474"/>
        <dbReference type="ChEBI" id="CHEBI:57524"/>
        <dbReference type="EC" id="3.1.3.3"/>
    </reaction>
</comment>
<organism evidence="15 16">
    <name type="scientific">Thermobifida fusca TM51</name>
    <dbReference type="NCBI Taxonomy" id="1169414"/>
    <lineage>
        <taxon>Bacteria</taxon>
        <taxon>Bacillati</taxon>
        <taxon>Actinomycetota</taxon>
        <taxon>Actinomycetes</taxon>
        <taxon>Streptosporangiales</taxon>
        <taxon>Nocardiopsidaceae</taxon>
        <taxon>Thermobifida</taxon>
    </lineage>
</organism>
<evidence type="ECO:0000256" key="1">
    <source>
        <dbReference type="ARBA" id="ARBA00001946"/>
    </source>
</evidence>
<comment type="catalytic activity">
    <reaction evidence="12">
        <text>O-phospho-D-serine + H2O = D-serine + phosphate</text>
        <dbReference type="Rhea" id="RHEA:24873"/>
        <dbReference type="ChEBI" id="CHEBI:15377"/>
        <dbReference type="ChEBI" id="CHEBI:35247"/>
        <dbReference type="ChEBI" id="CHEBI:43474"/>
        <dbReference type="ChEBI" id="CHEBI:58680"/>
        <dbReference type="EC" id="3.1.3.3"/>
    </reaction>
</comment>
<dbReference type="Gene3D" id="3.40.50.1000">
    <property type="entry name" value="HAD superfamily/HAD-like"/>
    <property type="match status" value="1"/>
</dbReference>
<dbReference type="Gene3D" id="3.30.70.260">
    <property type="match status" value="2"/>
</dbReference>
<comment type="pathway">
    <text evidence="2">Amino-acid biosynthesis; L-serine biosynthesis; L-serine from 3-phospho-D-glycerate: step 3/3.</text>
</comment>
<keyword evidence="8" id="KW-0460">Magnesium</keyword>
<evidence type="ECO:0000256" key="13">
    <source>
        <dbReference type="PIRSR" id="PIRSR604469-1"/>
    </source>
</evidence>
<dbReference type="GO" id="GO:0036424">
    <property type="term" value="F:L-phosphoserine phosphatase activity"/>
    <property type="evidence" value="ECO:0007669"/>
    <property type="project" value="InterPro"/>
</dbReference>
<dbReference type="GO" id="GO:0005737">
    <property type="term" value="C:cytoplasm"/>
    <property type="evidence" value="ECO:0007669"/>
    <property type="project" value="TreeGrafter"/>
</dbReference>
<evidence type="ECO:0000256" key="9">
    <source>
        <dbReference type="ARBA" id="ARBA00023299"/>
    </source>
</evidence>
<evidence type="ECO:0000256" key="2">
    <source>
        <dbReference type="ARBA" id="ARBA00005135"/>
    </source>
</evidence>
<dbReference type="InterPro" id="IPR023214">
    <property type="entry name" value="HAD_sf"/>
</dbReference>
<dbReference type="FunFam" id="3.40.50.1000:FF:000041">
    <property type="entry name" value="Phosphoserine phosphatase SerB"/>
    <property type="match status" value="1"/>
</dbReference>
<dbReference type="InterPro" id="IPR036412">
    <property type="entry name" value="HAD-like_sf"/>
</dbReference>
<comment type="caution">
    <text evidence="15">The sequence shown here is derived from an EMBL/GenBank/DDBJ whole genome shotgun (WGS) entry which is preliminary data.</text>
</comment>
<dbReference type="InterPro" id="IPR050582">
    <property type="entry name" value="HAD-like_SerB"/>
</dbReference>
<dbReference type="Pfam" id="PF13740">
    <property type="entry name" value="ACT_6"/>
    <property type="match status" value="1"/>
</dbReference>
<keyword evidence="9" id="KW-0718">Serine biosynthesis</keyword>
<keyword evidence="7" id="KW-0378">Hydrolase</keyword>
<feature type="active site" description="Nucleophile" evidence="13">
    <location>
        <position position="217"/>
    </location>
</feature>
<dbReference type="Proteomes" id="UP000014184">
    <property type="component" value="Unassembled WGS sequence"/>
</dbReference>
<dbReference type="NCBIfam" id="TIGR01488">
    <property type="entry name" value="HAD-SF-IB"/>
    <property type="match status" value="1"/>
</dbReference>
<dbReference type="AlphaFoldDB" id="A0A9P2TD28"/>
<dbReference type="PANTHER" id="PTHR43344">
    <property type="entry name" value="PHOSPHOSERINE PHOSPHATASE"/>
    <property type="match status" value="1"/>
</dbReference>
<feature type="domain" description="ACT" evidence="14">
    <location>
        <begin position="35"/>
        <end position="110"/>
    </location>
</feature>
<dbReference type="PROSITE" id="PS51671">
    <property type="entry name" value="ACT"/>
    <property type="match status" value="1"/>
</dbReference>
<dbReference type="SFLD" id="SFLDS00003">
    <property type="entry name" value="Haloacid_Dehalogenase"/>
    <property type="match status" value="1"/>
</dbReference>
<dbReference type="EMBL" id="AOSG01000002">
    <property type="protein sequence ID" value="EOR72777.1"/>
    <property type="molecule type" value="Genomic_DNA"/>
</dbReference>
<evidence type="ECO:0000256" key="12">
    <source>
        <dbReference type="ARBA" id="ARBA00048523"/>
    </source>
</evidence>
<dbReference type="SUPFAM" id="SSF56784">
    <property type="entry name" value="HAD-like"/>
    <property type="match status" value="1"/>
</dbReference>
<evidence type="ECO:0000256" key="5">
    <source>
        <dbReference type="ARBA" id="ARBA00022605"/>
    </source>
</evidence>
<dbReference type="EC" id="3.1.3.3" evidence="4"/>
<comment type="cofactor">
    <cofactor evidence="1">
        <name>Mg(2+)</name>
        <dbReference type="ChEBI" id="CHEBI:18420"/>
    </cofactor>
</comment>
<evidence type="ECO:0000256" key="8">
    <source>
        <dbReference type="ARBA" id="ARBA00022842"/>
    </source>
</evidence>
<dbReference type="InterPro" id="IPR045865">
    <property type="entry name" value="ACT-like_dom_sf"/>
</dbReference>
<dbReference type="CDD" id="cd04871">
    <property type="entry name" value="ACT_PSP_2"/>
    <property type="match status" value="1"/>
</dbReference>
<proteinExistence type="inferred from homology"/>
<dbReference type="InterPro" id="IPR002912">
    <property type="entry name" value="ACT_dom"/>
</dbReference>
<evidence type="ECO:0000259" key="14">
    <source>
        <dbReference type="PROSITE" id="PS51671"/>
    </source>
</evidence>
<keyword evidence="16" id="KW-1185">Reference proteome</keyword>
<dbReference type="Pfam" id="PF21086">
    <property type="entry name" value="ACT_PSP_2"/>
    <property type="match status" value="1"/>
</dbReference>
<gene>
    <name evidence="15" type="ORF">TM51_01001</name>
</gene>
<dbReference type="PANTHER" id="PTHR43344:SF2">
    <property type="entry name" value="PHOSPHOSERINE PHOSPHATASE"/>
    <property type="match status" value="1"/>
</dbReference>
<dbReference type="SUPFAM" id="SSF55021">
    <property type="entry name" value="ACT-like"/>
    <property type="match status" value="1"/>
</dbReference>
<accession>A0A9P2TD28</accession>
<evidence type="ECO:0000256" key="4">
    <source>
        <dbReference type="ARBA" id="ARBA00012640"/>
    </source>
</evidence>
<dbReference type="SFLD" id="SFLDF00029">
    <property type="entry name" value="phosphoserine_phosphatase"/>
    <property type="match status" value="1"/>
</dbReference>
<evidence type="ECO:0000256" key="6">
    <source>
        <dbReference type="ARBA" id="ARBA00022723"/>
    </source>
</evidence>
<evidence type="ECO:0000256" key="7">
    <source>
        <dbReference type="ARBA" id="ARBA00022801"/>
    </source>
</evidence>
<protein>
    <recommendedName>
        <fullName evidence="4">phosphoserine phosphatase</fullName>
        <ecNumber evidence="4">3.1.3.3</ecNumber>
    </recommendedName>
    <alternativeName>
        <fullName evidence="10">O-phosphoserine phosphohydrolase</fullName>
    </alternativeName>
</protein>
<reference evidence="15 16" key="1">
    <citation type="journal article" date="2013" name="Genome Announc.">
        <title>Draft Genome Sequence of the Lignocellulose Decomposer Thermobifida fusca Strain TM51.</title>
        <authorList>
            <person name="Toth A."/>
            <person name="Barna T."/>
            <person name="Nagy I."/>
            <person name="Horvath B."/>
            <person name="Nagy I."/>
            <person name="Tancsics A."/>
            <person name="Kriszt B."/>
            <person name="Baka E."/>
            <person name="Fekete C."/>
            <person name="Kukolya J."/>
        </authorList>
    </citation>
    <scope>NUCLEOTIDE SEQUENCE [LARGE SCALE GENOMIC DNA]</scope>
    <source>
        <strain evidence="15 16">TM51</strain>
    </source>
</reference>
<evidence type="ECO:0000313" key="16">
    <source>
        <dbReference type="Proteomes" id="UP000014184"/>
    </source>
</evidence>
<dbReference type="SFLD" id="SFLDG01137">
    <property type="entry name" value="C1.6.1:_Phosphoserine_Phosphat"/>
    <property type="match status" value="1"/>
</dbReference>
<dbReference type="SFLD" id="SFLDG01136">
    <property type="entry name" value="C1.6:_Phosphoserine_Phosphatas"/>
    <property type="match status" value="1"/>
</dbReference>
<keyword evidence="6" id="KW-0479">Metal-binding</keyword>
<keyword evidence="5" id="KW-0028">Amino-acid biosynthesis</keyword>
<evidence type="ECO:0000256" key="3">
    <source>
        <dbReference type="ARBA" id="ARBA00009184"/>
    </source>
</evidence>
<name>A0A9P2TD28_THEFU</name>
<evidence type="ECO:0000256" key="11">
    <source>
        <dbReference type="ARBA" id="ARBA00048138"/>
    </source>
</evidence>
<sequence length="432" mass="46252">MPARDWGALVYATVVQQSTFRAVMTFANSVPETLLVTVTGKDRPGISARLLSTLSVFPVTITDLEQVVIGGRLLLGALLSADERVAPGVRKERLFEEIRSAVSKVAVDMDMDVDFMVDGERVRPCTGTRLDVTIMGDPLRPGAVGAIASCVARAGANIDRIERLASYPVTALSLSLTGGNLEQLRTDLALEAATQSVDVAVQTSGLHRRSKHLVVMDVDSTLIQCEVIELLAQYAGCGDEVARITEEAMRGELDFEESLRRRVALLKGLDASILEEVREKMTLTPGARTLIRTLKFLGYECAIVSGGFTQLTDYLVEELGIDYSAANVLEIVDGKLTGSLVGPIIDRKGKAAALERFAAEAGVPLSQTVAIGDGANDLDMLRVAGLGVAFNAKPVVRAQADTSVNVPYLDTVLFLLGISREEVEAAERGSYA</sequence>
<dbReference type="GO" id="GO:0006564">
    <property type="term" value="P:L-serine biosynthetic process"/>
    <property type="evidence" value="ECO:0007669"/>
    <property type="project" value="UniProtKB-KW"/>
</dbReference>
<dbReference type="Pfam" id="PF12710">
    <property type="entry name" value="HAD"/>
    <property type="match status" value="1"/>
</dbReference>
<comment type="similarity">
    <text evidence="3">Belongs to the HAD-like hydrolase superfamily. SerB family.</text>
</comment>
<dbReference type="GO" id="GO:0000287">
    <property type="term" value="F:magnesium ion binding"/>
    <property type="evidence" value="ECO:0007669"/>
    <property type="project" value="TreeGrafter"/>
</dbReference>
<dbReference type="CDD" id="cd07500">
    <property type="entry name" value="HAD_PSP"/>
    <property type="match status" value="1"/>
</dbReference>
<dbReference type="InterPro" id="IPR049148">
    <property type="entry name" value="PSP_ACT"/>
</dbReference>